<proteinExistence type="predicted"/>
<dbReference type="AlphaFoldDB" id="A0A665TIM2"/>
<dbReference type="InParanoid" id="A0A665TIM2"/>
<name>A0A665TIM2_ECHNA</name>
<reference evidence="1" key="2">
    <citation type="submission" date="2025-08" db="UniProtKB">
        <authorList>
            <consortium name="Ensembl"/>
        </authorList>
    </citation>
    <scope>IDENTIFICATION</scope>
</reference>
<accession>A0A665TIM2</accession>
<dbReference type="Ensembl" id="ENSENLT00000002611.1">
    <property type="protein sequence ID" value="ENSENLP00000002436.1"/>
    <property type="gene ID" value="ENSENLG00000001243.1"/>
</dbReference>
<dbReference type="Gene3D" id="3.30.420.10">
    <property type="entry name" value="Ribonuclease H-like superfamily/Ribonuclease H"/>
    <property type="match status" value="1"/>
</dbReference>
<reference evidence="1" key="1">
    <citation type="submission" date="2021-04" db="EMBL/GenBank/DDBJ databases">
        <authorList>
            <consortium name="Wellcome Sanger Institute Data Sharing"/>
        </authorList>
    </citation>
    <scope>NUCLEOTIDE SEQUENCE [LARGE SCALE GENOMIC DNA]</scope>
</reference>
<evidence type="ECO:0000313" key="1">
    <source>
        <dbReference type="Ensembl" id="ENSENLP00000002436.1"/>
    </source>
</evidence>
<reference evidence="1" key="3">
    <citation type="submission" date="2025-09" db="UniProtKB">
        <authorList>
            <consortium name="Ensembl"/>
        </authorList>
    </citation>
    <scope>IDENTIFICATION</scope>
</reference>
<dbReference type="OMA" id="YKNGHQC"/>
<evidence type="ECO:0000313" key="2">
    <source>
        <dbReference type="Proteomes" id="UP000472264"/>
    </source>
</evidence>
<dbReference type="Proteomes" id="UP000472264">
    <property type="component" value="Chromosome 3"/>
</dbReference>
<sequence>MWKNAIFPDEKEIYQDGPDGFQCYWLHKQIPLEMFSNRHSGGGSIMIWGAFSFNGTMEFQVVQWCHTVAGYVKMLQQASLMNEGPRLCGDGWVFQQDNATVHNARMTKNFFQESTFALLDHPECSSDLNPSKNVWGRMPFMSPSSTHGATSLPETLTSSKFKLISEVINKNGGATHY</sequence>
<keyword evidence="2" id="KW-1185">Reference proteome</keyword>
<protein>
    <recommendedName>
        <fullName evidence="3">Tc1-like transposase DDE domain-containing protein</fullName>
    </recommendedName>
</protein>
<organism evidence="1 2">
    <name type="scientific">Echeneis naucrates</name>
    <name type="common">Live sharksucker</name>
    <dbReference type="NCBI Taxonomy" id="173247"/>
    <lineage>
        <taxon>Eukaryota</taxon>
        <taxon>Metazoa</taxon>
        <taxon>Chordata</taxon>
        <taxon>Craniata</taxon>
        <taxon>Vertebrata</taxon>
        <taxon>Euteleostomi</taxon>
        <taxon>Actinopterygii</taxon>
        <taxon>Neopterygii</taxon>
        <taxon>Teleostei</taxon>
        <taxon>Neoteleostei</taxon>
        <taxon>Acanthomorphata</taxon>
        <taxon>Carangaria</taxon>
        <taxon>Carangiformes</taxon>
        <taxon>Echeneidae</taxon>
        <taxon>Echeneis</taxon>
    </lineage>
</organism>
<dbReference type="InterPro" id="IPR036397">
    <property type="entry name" value="RNaseH_sf"/>
</dbReference>
<dbReference type="GO" id="GO:0003676">
    <property type="term" value="F:nucleic acid binding"/>
    <property type="evidence" value="ECO:0007669"/>
    <property type="project" value="InterPro"/>
</dbReference>
<evidence type="ECO:0008006" key="3">
    <source>
        <dbReference type="Google" id="ProtNLM"/>
    </source>
</evidence>